<evidence type="ECO:0000313" key="3">
    <source>
        <dbReference type="Proteomes" id="UP000054007"/>
    </source>
</evidence>
<reference evidence="2 3" key="1">
    <citation type="journal article" date="2015" name="Fungal Genet. Biol.">
        <title>Evolution of novel wood decay mechanisms in Agaricales revealed by the genome sequences of Fistulina hepatica and Cylindrobasidium torrendii.</title>
        <authorList>
            <person name="Floudas D."/>
            <person name="Held B.W."/>
            <person name="Riley R."/>
            <person name="Nagy L.G."/>
            <person name="Koehler G."/>
            <person name="Ransdell A.S."/>
            <person name="Younus H."/>
            <person name="Chow J."/>
            <person name="Chiniquy J."/>
            <person name="Lipzen A."/>
            <person name="Tritt A."/>
            <person name="Sun H."/>
            <person name="Haridas S."/>
            <person name="LaButti K."/>
            <person name="Ohm R.A."/>
            <person name="Kues U."/>
            <person name="Blanchette R.A."/>
            <person name="Grigoriev I.V."/>
            <person name="Minto R.E."/>
            <person name="Hibbett D.S."/>
        </authorList>
    </citation>
    <scope>NUCLEOTIDE SEQUENCE [LARGE SCALE GENOMIC DNA]</scope>
    <source>
        <strain evidence="2 3">FP15055 ss-10</strain>
    </source>
</reference>
<evidence type="ECO:0000313" key="2">
    <source>
        <dbReference type="EMBL" id="KIY61134.1"/>
    </source>
</evidence>
<feature type="compositionally biased region" description="Basic and acidic residues" evidence="1">
    <location>
        <begin position="180"/>
        <end position="192"/>
    </location>
</feature>
<keyword evidence="3" id="KW-1185">Reference proteome</keyword>
<dbReference type="EMBL" id="KN881037">
    <property type="protein sequence ID" value="KIY61134.1"/>
    <property type="molecule type" value="Genomic_DNA"/>
</dbReference>
<proteinExistence type="predicted"/>
<feature type="region of interest" description="Disordered" evidence="1">
    <location>
        <begin position="160"/>
        <end position="212"/>
    </location>
</feature>
<gene>
    <name evidence="2" type="ORF">CYLTODRAFT_447818</name>
</gene>
<evidence type="ECO:0000256" key="1">
    <source>
        <dbReference type="SAM" id="MobiDB-lite"/>
    </source>
</evidence>
<dbReference type="AlphaFoldDB" id="A0A0D7ATH6"/>
<name>A0A0D7ATH6_9AGAR</name>
<feature type="compositionally biased region" description="Low complexity" evidence="1">
    <location>
        <begin position="272"/>
        <end position="287"/>
    </location>
</feature>
<organism evidence="2 3">
    <name type="scientific">Cylindrobasidium torrendii FP15055 ss-10</name>
    <dbReference type="NCBI Taxonomy" id="1314674"/>
    <lineage>
        <taxon>Eukaryota</taxon>
        <taxon>Fungi</taxon>
        <taxon>Dikarya</taxon>
        <taxon>Basidiomycota</taxon>
        <taxon>Agaricomycotina</taxon>
        <taxon>Agaricomycetes</taxon>
        <taxon>Agaricomycetidae</taxon>
        <taxon>Agaricales</taxon>
        <taxon>Marasmiineae</taxon>
        <taxon>Physalacriaceae</taxon>
        <taxon>Cylindrobasidium</taxon>
    </lineage>
</organism>
<dbReference type="Proteomes" id="UP000054007">
    <property type="component" value="Unassembled WGS sequence"/>
</dbReference>
<sequence length="392" mass="41916">MSAAIISPSDTASGAFDTVASLFPAGEALVDDVAVVDDEDDTNYERIGRLSLATWGAPVATAPAEILIPADAASGAFDSVASLSPVGEAPAYNVDADEDDSKFERIRQPSVRVVLSPEENEKIWYSMELARRGVRGTISADSPESKKEVIGKAAVEAALASLEHPPKRKHEEEPENTSGDSRDESQSKEGHMLRRSKRHCGKPPSTTVLVGKSKASPLSNLPAANLPAACFAPNANLTLDTTVSTAAEATSNTVLSQCDTENGIDPVRAPDANSAANTTSTVSSSSSEEAIQLDPKVLATLQKTFRPIPGDRVKTTDVNYLKKERFVDCESFKDAKAPISKMEIKCSACDEVVWKGSRENRRKLGMGDWALHRMKCEKIASILVTEEKAKAS</sequence>
<protein>
    <submittedName>
        <fullName evidence="2">Uncharacterized protein</fullName>
    </submittedName>
</protein>
<feature type="region of interest" description="Disordered" evidence="1">
    <location>
        <begin position="257"/>
        <end position="288"/>
    </location>
</feature>
<accession>A0A0D7ATH6</accession>